<dbReference type="Proteomes" id="UP000265515">
    <property type="component" value="Unassembled WGS sequence"/>
</dbReference>
<dbReference type="EMBL" id="BFEA01000503">
    <property type="protein sequence ID" value="GBG85063.1"/>
    <property type="molecule type" value="Genomic_DNA"/>
</dbReference>
<accession>A0A388LS81</accession>
<evidence type="ECO:0000313" key="3">
    <source>
        <dbReference type="Proteomes" id="UP000265515"/>
    </source>
</evidence>
<reference evidence="2 3" key="1">
    <citation type="journal article" date="2018" name="Cell">
        <title>The Chara Genome: Secondary Complexity and Implications for Plant Terrestrialization.</title>
        <authorList>
            <person name="Nishiyama T."/>
            <person name="Sakayama H."/>
            <person name="Vries J.D."/>
            <person name="Buschmann H."/>
            <person name="Saint-Marcoux D."/>
            <person name="Ullrich K.K."/>
            <person name="Haas F.B."/>
            <person name="Vanderstraeten L."/>
            <person name="Becker D."/>
            <person name="Lang D."/>
            <person name="Vosolsobe S."/>
            <person name="Rombauts S."/>
            <person name="Wilhelmsson P.K.I."/>
            <person name="Janitza P."/>
            <person name="Kern R."/>
            <person name="Heyl A."/>
            <person name="Rumpler F."/>
            <person name="Villalobos L.I.A.C."/>
            <person name="Clay J.M."/>
            <person name="Skokan R."/>
            <person name="Toyoda A."/>
            <person name="Suzuki Y."/>
            <person name="Kagoshima H."/>
            <person name="Schijlen E."/>
            <person name="Tajeshwar N."/>
            <person name="Catarino B."/>
            <person name="Hetherington A.J."/>
            <person name="Saltykova A."/>
            <person name="Bonnot C."/>
            <person name="Breuninger H."/>
            <person name="Symeonidi A."/>
            <person name="Radhakrishnan G.V."/>
            <person name="Van Nieuwerburgh F."/>
            <person name="Deforce D."/>
            <person name="Chang C."/>
            <person name="Karol K.G."/>
            <person name="Hedrich R."/>
            <person name="Ulvskov P."/>
            <person name="Glockner G."/>
            <person name="Delwiche C.F."/>
            <person name="Petrasek J."/>
            <person name="Van de Peer Y."/>
            <person name="Friml J."/>
            <person name="Beilby M."/>
            <person name="Dolan L."/>
            <person name="Kohara Y."/>
            <person name="Sugano S."/>
            <person name="Fujiyama A."/>
            <person name="Delaux P.-M."/>
            <person name="Quint M."/>
            <person name="TheiBen G."/>
            <person name="Hagemann M."/>
            <person name="Harholt J."/>
            <person name="Dunand C."/>
            <person name="Zachgo S."/>
            <person name="Langdale J."/>
            <person name="Maumus F."/>
            <person name="Straeten D.V.D."/>
            <person name="Gould S.B."/>
            <person name="Rensing S.A."/>
        </authorList>
    </citation>
    <scope>NUCLEOTIDE SEQUENCE [LARGE SCALE GENOMIC DNA]</scope>
    <source>
        <strain evidence="2 3">S276</strain>
    </source>
</reference>
<gene>
    <name evidence="2" type="ORF">CBR_g39526</name>
</gene>
<sequence length="306" mass="33203">MTNDARTGVAPAMETMSTRIGAHFPGLERGLVGEIHHRDTSFDMVDDVWIREDDGQDEVDVINYFALLSAVYVDGGSGVDEQAEEDVFNFDTDEDSDTPFYTDDDVGQGEADGQDEGDVAKYYAHLTAVYEDGGSGEDEQVGEDVVNFDSDDDGDMPFLTHDDDCQREVDGQNEGDVAKHSAHLTAVYKDGGLQDDEGFVLQGDGDQPEVGEEEQGSMVEAGVNLDKEQRMEEWEVAQGIMAEAVAAVEDRQVMGETGDNGGRADNTNDKKNHNTVITAGVVAVVDERQGGVSYVFQTLSSPHNIE</sequence>
<organism evidence="2 3">
    <name type="scientific">Chara braunii</name>
    <name type="common">Braun's stonewort</name>
    <dbReference type="NCBI Taxonomy" id="69332"/>
    <lineage>
        <taxon>Eukaryota</taxon>
        <taxon>Viridiplantae</taxon>
        <taxon>Streptophyta</taxon>
        <taxon>Charophyceae</taxon>
        <taxon>Charales</taxon>
        <taxon>Characeae</taxon>
        <taxon>Chara</taxon>
    </lineage>
</organism>
<dbReference type="AlphaFoldDB" id="A0A388LS81"/>
<proteinExistence type="predicted"/>
<dbReference type="Gramene" id="GBG85063">
    <property type="protein sequence ID" value="GBG85063"/>
    <property type="gene ID" value="CBR_g39526"/>
</dbReference>
<comment type="caution">
    <text evidence="2">The sequence shown here is derived from an EMBL/GenBank/DDBJ whole genome shotgun (WGS) entry which is preliminary data.</text>
</comment>
<evidence type="ECO:0000256" key="1">
    <source>
        <dbReference type="SAM" id="MobiDB-lite"/>
    </source>
</evidence>
<feature type="region of interest" description="Disordered" evidence="1">
    <location>
        <begin position="92"/>
        <end position="115"/>
    </location>
</feature>
<evidence type="ECO:0000313" key="2">
    <source>
        <dbReference type="EMBL" id="GBG85063.1"/>
    </source>
</evidence>
<protein>
    <submittedName>
        <fullName evidence="2">Uncharacterized protein</fullName>
    </submittedName>
</protein>
<name>A0A388LS81_CHABU</name>
<keyword evidence="3" id="KW-1185">Reference proteome</keyword>